<dbReference type="Pfam" id="PF01968">
    <property type="entry name" value="Hydantoinase_A"/>
    <property type="match status" value="1"/>
</dbReference>
<dbReference type="Proteomes" id="UP000077037">
    <property type="component" value="Unassembled WGS sequence"/>
</dbReference>
<dbReference type="InterPro" id="IPR049517">
    <property type="entry name" value="ACX-like_C"/>
</dbReference>
<dbReference type="InterPro" id="IPR045079">
    <property type="entry name" value="Oxoprolinase-like"/>
</dbReference>
<evidence type="ECO:0000259" key="2">
    <source>
        <dbReference type="Pfam" id="PF05378"/>
    </source>
</evidence>
<gene>
    <name evidence="4" type="primary">hyuA_1</name>
    <name evidence="4" type="ORF">SAMEA1982600_00352</name>
</gene>
<dbReference type="Gene3D" id="3.30.420.40">
    <property type="match status" value="1"/>
</dbReference>
<dbReference type="GO" id="GO:0018710">
    <property type="term" value="F:acetone carboxylase activity"/>
    <property type="evidence" value="ECO:0007669"/>
    <property type="project" value="UniProtKB-EC"/>
</dbReference>
<dbReference type="Pfam" id="PF05378">
    <property type="entry name" value="Hydant_A_N"/>
    <property type="match status" value="1"/>
</dbReference>
<dbReference type="EMBL" id="FKBS01000006">
    <property type="protein sequence ID" value="SAH83763.1"/>
    <property type="molecule type" value="Genomic_DNA"/>
</dbReference>
<evidence type="ECO:0000259" key="3">
    <source>
        <dbReference type="Pfam" id="PF19278"/>
    </source>
</evidence>
<evidence type="ECO:0000313" key="4">
    <source>
        <dbReference type="EMBL" id="SAH83763.1"/>
    </source>
</evidence>
<dbReference type="InterPro" id="IPR002821">
    <property type="entry name" value="Hydantoinase_A"/>
</dbReference>
<dbReference type="GO" id="GO:0005829">
    <property type="term" value="C:cytosol"/>
    <property type="evidence" value="ECO:0007669"/>
    <property type="project" value="TreeGrafter"/>
</dbReference>
<dbReference type="EC" id="6.4.1.6" evidence="4"/>
<proteinExistence type="predicted"/>
<organism evidence="4 5">
    <name type="scientific">Bordetella ansorpii</name>
    <dbReference type="NCBI Taxonomy" id="288768"/>
    <lineage>
        <taxon>Bacteria</taxon>
        <taxon>Pseudomonadati</taxon>
        <taxon>Pseudomonadota</taxon>
        <taxon>Betaproteobacteria</taxon>
        <taxon>Burkholderiales</taxon>
        <taxon>Alcaligenaceae</taxon>
        <taxon>Bordetella</taxon>
    </lineage>
</organism>
<reference evidence="4 5" key="1">
    <citation type="submission" date="2016-03" db="EMBL/GenBank/DDBJ databases">
        <authorList>
            <consortium name="Pathogen Informatics"/>
        </authorList>
    </citation>
    <scope>NUCLEOTIDE SEQUENCE [LARGE SCALE GENOMIC DNA]</scope>
    <source>
        <strain evidence="4 5">NCTC13364</strain>
    </source>
</reference>
<accession>A0A157KGE5</accession>
<dbReference type="OrthoDB" id="9768323at2"/>
<evidence type="ECO:0000259" key="1">
    <source>
        <dbReference type="Pfam" id="PF01968"/>
    </source>
</evidence>
<feature type="domain" description="Hydantoinase/oxoprolinase N-terminal" evidence="2">
    <location>
        <begin position="3"/>
        <end position="181"/>
    </location>
</feature>
<evidence type="ECO:0000313" key="5">
    <source>
        <dbReference type="Proteomes" id="UP000077037"/>
    </source>
</evidence>
<dbReference type="SUPFAM" id="SSF53067">
    <property type="entry name" value="Actin-like ATPase domain"/>
    <property type="match status" value="1"/>
</dbReference>
<dbReference type="RefSeq" id="WP_066406898.1">
    <property type="nucleotide sequence ID" value="NZ_FKBS01000006.1"/>
</dbReference>
<dbReference type="PANTHER" id="PTHR11365">
    <property type="entry name" value="5-OXOPROLINASE RELATED"/>
    <property type="match status" value="1"/>
</dbReference>
<dbReference type="InterPro" id="IPR043129">
    <property type="entry name" value="ATPase_NBD"/>
</dbReference>
<name>A0A157KGE5_9BORD</name>
<feature type="domain" description="Acetophenone carboxylase-like C-terminal" evidence="3">
    <location>
        <begin position="505"/>
        <end position="671"/>
    </location>
</feature>
<feature type="domain" description="Hydantoinase A/oxoprolinase" evidence="1">
    <location>
        <begin position="202"/>
        <end position="488"/>
    </location>
</feature>
<dbReference type="GO" id="GO:0017168">
    <property type="term" value="F:5-oxoprolinase (ATP-hydrolyzing) activity"/>
    <property type="evidence" value="ECO:0007669"/>
    <property type="project" value="TreeGrafter"/>
</dbReference>
<keyword evidence="4" id="KW-0436">Ligase</keyword>
<dbReference type="Pfam" id="PF19278">
    <property type="entry name" value="Hydant_A_C"/>
    <property type="match status" value="1"/>
</dbReference>
<dbReference type="GO" id="GO:0006749">
    <property type="term" value="P:glutathione metabolic process"/>
    <property type="evidence" value="ECO:0007669"/>
    <property type="project" value="TreeGrafter"/>
</dbReference>
<protein>
    <submittedName>
        <fullName evidence="4">Hydantoin utilization protein</fullName>
        <ecNumber evidence="4">6.4.1.6</ecNumber>
    </submittedName>
</protein>
<dbReference type="PANTHER" id="PTHR11365:SF23">
    <property type="entry name" value="HYPOTHETICAL 5-OXOPROLINASE (EUROFUNG)-RELATED"/>
    <property type="match status" value="1"/>
</dbReference>
<sequence length="684" mass="73716">MYRIGIDVGGTFTDFTMIDEGTGQVHFHKVPSTPHDPSEAIQNGIAGMLADHEVSPSQVSHVGHGTTVATNLIIERKGARVGLLTTRGFRDVLEIGRQTRPHLYDYSVGKPPVAVPRQFRIEIDERVDASGAVLRELDEAQVRAAARVFAEGEIEAVTICFLHSYRNPAHERRAAEIVAEELPGVYVSISSEVLPEFREYERLSTTVLNAAVGPRMERYLERFLARTRELDIAHEPHTIHSNGGLMSIATVRRYPVRTCLSGPAAGVVGAAAVGRVIGSPNLVTFDVGGTSTDVSLVVDGQPLFTSHRHVAGYPVKTPMVDIHVIGAGGGSIAWMDDAGALKVGPHSAGAVPGPVGYGRGGVEPTITDAEIALQRLNPVSLLKGRMAVHAEAARKVIQEKVAQPLGLSMEDAAEGILRIAAANMSRAIRAVSTERGYALSDFALYAYGGAGPLHAVEVAEECGIPCVIVPQEPGTMCARGILLSDISFDFVRSEISLASDASWPKVQAVFGELNQQAQAWLETERVAPAMRQVRMAIDARYEGQNFEVQVVMDSTEQGCDEFMRRFGEAHEREYGYTVDDRGVQIINCRLQAVGQVIKAPLAPRHVDGSLERARMGERRSYFGATAGWLESPVYDRDLLPAGTTFTGPALVEEMSSTTVIGPGQHVTVDAYGNLIILLQGGQHG</sequence>
<dbReference type="AlphaFoldDB" id="A0A157KGE5"/>
<dbReference type="InterPro" id="IPR008040">
    <property type="entry name" value="Hydant_A_N"/>
</dbReference>